<name>A0A917UEF0_9ACTN</name>
<protein>
    <submittedName>
        <fullName evidence="1">Uncharacterized protein</fullName>
    </submittedName>
</protein>
<keyword evidence="2" id="KW-1185">Reference proteome</keyword>
<dbReference type="AlphaFoldDB" id="A0A917UEF0"/>
<organism evidence="1 2">
    <name type="scientific">Dactylosporangium sucinum</name>
    <dbReference type="NCBI Taxonomy" id="1424081"/>
    <lineage>
        <taxon>Bacteria</taxon>
        <taxon>Bacillati</taxon>
        <taxon>Actinomycetota</taxon>
        <taxon>Actinomycetes</taxon>
        <taxon>Micromonosporales</taxon>
        <taxon>Micromonosporaceae</taxon>
        <taxon>Dactylosporangium</taxon>
    </lineage>
</organism>
<evidence type="ECO:0000313" key="2">
    <source>
        <dbReference type="Proteomes" id="UP000642070"/>
    </source>
</evidence>
<dbReference type="InterPro" id="IPR011008">
    <property type="entry name" value="Dimeric_a/b-barrel"/>
</dbReference>
<gene>
    <name evidence="1" type="ORF">GCM10007977_094660</name>
</gene>
<reference evidence="1" key="2">
    <citation type="submission" date="2020-09" db="EMBL/GenBank/DDBJ databases">
        <authorList>
            <person name="Sun Q."/>
            <person name="Ohkuma M."/>
        </authorList>
    </citation>
    <scope>NUCLEOTIDE SEQUENCE</scope>
    <source>
        <strain evidence="1">JCM 19831</strain>
    </source>
</reference>
<dbReference type="RefSeq" id="WP_190256630.1">
    <property type="nucleotide sequence ID" value="NZ_BMPI01000077.1"/>
</dbReference>
<dbReference type="Proteomes" id="UP000642070">
    <property type="component" value="Unassembled WGS sequence"/>
</dbReference>
<dbReference type="EMBL" id="BMPI01000077">
    <property type="protein sequence ID" value="GGM78222.1"/>
    <property type="molecule type" value="Genomic_DNA"/>
</dbReference>
<sequence length="237" mass="26414">MTEQAIGDVLLHLRWTVPDDRVPGFEAWYDQEHLGDMVDVPGILGGRRFARIGNAYSSPSEFNFLTLYQLAGDGPLSSDEYNRLSTDPSPWTLEVAMGLDLSRTVFEQIRPVEREPKHPVGPAIFHVLMRADAAVEDDFTRWYDEEHLPAMLAVPGVLGARRFHAVADDAGFGVHPAQADFPYLAVYELESLDVVGTAEFRAAGKRTPLRERLGDSIAAHVQTYRQVFPESGAYEGR</sequence>
<accession>A0A917UEF0</accession>
<reference evidence="1" key="1">
    <citation type="journal article" date="2014" name="Int. J. Syst. Evol. Microbiol.">
        <title>Complete genome sequence of Corynebacterium casei LMG S-19264T (=DSM 44701T), isolated from a smear-ripened cheese.</title>
        <authorList>
            <consortium name="US DOE Joint Genome Institute (JGI-PGF)"/>
            <person name="Walter F."/>
            <person name="Albersmeier A."/>
            <person name="Kalinowski J."/>
            <person name="Ruckert C."/>
        </authorList>
    </citation>
    <scope>NUCLEOTIDE SEQUENCE</scope>
    <source>
        <strain evidence="1">JCM 19831</strain>
    </source>
</reference>
<proteinExistence type="predicted"/>
<dbReference type="SUPFAM" id="SSF54909">
    <property type="entry name" value="Dimeric alpha+beta barrel"/>
    <property type="match status" value="1"/>
</dbReference>
<evidence type="ECO:0000313" key="1">
    <source>
        <dbReference type="EMBL" id="GGM78222.1"/>
    </source>
</evidence>
<comment type="caution">
    <text evidence="1">The sequence shown here is derived from an EMBL/GenBank/DDBJ whole genome shotgun (WGS) entry which is preliminary data.</text>
</comment>
<dbReference type="Gene3D" id="3.30.70.100">
    <property type="match status" value="1"/>
</dbReference>